<dbReference type="InterPro" id="IPR001138">
    <property type="entry name" value="Zn2Cys6_DnaBD"/>
</dbReference>
<evidence type="ECO:0000259" key="4">
    <source>
        <dbReference type="PROSITE" id="PS50048"/>
    </source>
</evidence>
<evidence type="ECO:0000256" key="2">
    <source>
        <dbReference type="ARBA" id="ARBA00023242"/>
    </source>
</evidence>
<dbReference type="GO" id="GO:0000981">
    <property type="term" value="F:DNA-binding transcription factor activity, RNA polymerase II-specific"/>
    <property type="evidence" value="ECO:0007669"/>
    <property type="project" value="InterPro"/>
</dbReference>
<reference evidence="5 6" key="1">
    <citation type="submission" date="2018-08" db="EMBL/GenBank/DDBJ databases">
        <title>Draft genome of the lignicolous fungus Coniochaeta pulveracea.</title>
        <authorList>
            <person name="Borstlap C.J."/>
            <person name="De Witt R.N."/>
            <person name="Botha A."/>
            <person name="Volschenk H."/>
        </authorList>
    </citation>
    <scope>NUCLEOTIDE SEQUENCE [LARGE SCALE GENOMIC DNA]</scope>
    <source>
        <strain evidence="5 6">CAB683</strain>
    </source>
</reference>
<dbReference type="InterPro" id="IPR007219">
    <property type="entry name" value="XnlR_reg_dom"/>
</dbReference>
<evidence type="ECO:0000256" key="3">
    <source>
        <dbReference type="SAM" id="MobiDB-lite"/>
    </source>
</evidence>
<keyword evidence="2" id="KW-0539">Nucleus</keyword>
<evidence type="ECO:0000313" key="6">
    <source>
        <dbReference type="Proteomes" id="UP000275385"/>
    </source>
</evidence>
<protein>
    <recommendedName>
        <fullName evidence="4">Zn(2)-C6 fungal-type domain-containing protein</fullName>
    </recommendedName>
</protein>
<dbReference type="InterPro" id="IPR053187">
    <property type="entry name" value="Notoamide_regulator"/>
</dbReference>
<dbReference type="Pfam" id="PF00172">
    <property type="entry name" value="Zn_clus"/>
    <property type="match status" value="1"/>
</dbReference>
<dbReference type="GO" id="GO:0006351">
    <property type="term" value="P:DNA-templated transcription"/>
    <property type="evidence" value="ECO:0007669"/>
    <property type="project" value="InterPro"/>
</dbReference>
<proteinExistence type="predicted"/>
<dbReference type="SUPFAM" id="SSF57701">
    <property type="entry name" value="Zn2/Cys6 DNA-binding domain"/>
    <property type="match status" value="1"/>
</dbReference>
<feature type="region of interest" description="Disordered" evidence="3">
    <location>
        <begin position="161"/>
        <end position="186"/>
    </location>
</feature>
<organism evidence="5 6">
    <name type="scientific">Coniochaeta pulveracea</name>
    <dbReference type="NCBI Taxonomy" id="177199"/>
    <lineage>
        <taxon>Eukaryota</taxon>
        <taxon>Fungi</taxon>
        <taxon>Dikarya</taxon>
        <taxon>Ascomycota</taxon>
        <taxon>Pezizomycotina</taxon>
        <taxon>Sordariomycetes</taxon>
        <taxon>Sordariomycetidae</taxon>
        <taxon>Coniochaetales</taxon>
        <taxon>Coniochaetaceae</taxon>
        <taxon>Coniochaeta</taxon>
    </lineage>
</organism>
<dbReference type="GO" id="GO:0003677">
    <property type="term" value="F:DNA binding"/>
    <property type="evidence" value="ECO:0007669"/>
    <property type="project" value="InterPro"/>
</dbReference>
<dbReference type="CDD" id="cd12148">
    <property type="entry name" value="fungal_TF_MHR"/>
    <property type="match status" value="1"/>
</dbReference>
<dbReference type="Proteomes" id="UP000275385">
    <property type="component" value="Unassembled WGS sequence"/>
</dbReference>
<evidence type="ECO:0000256" key="1">
    <source>
        <dbReference type="ARBA" id="ARBA00022723"/>
    </source>
</evidence>
<dbReference type="PANTHER" id="PTHR47256:SF1">
    <property type="entry name" value="ZN(II)2CYS6 TRANSCRIPTION FACTOR (EUROFUNG)"/>
    <property type="match status" value="1"/>
</dbReference>
<accession>A0A420YH49</accession>
<feature type="region of interest" description="Disordered" evidence="3">
    <location>
        <begin position="1"/>
        <end position="29"/>
    </location>
</feature>
<feature type="compositionally biased region" description="Polar residues" evidence="3">
    <location>
        <begin position="177"/>
        <end position="186"/>
    </location>
</feature>
<dbReference type="OrthoDB" id="2943660at2759"/>
<dbReference type="EMBL" id="QVQW01000010">
    <property type="protein sequence ID" value="RKU47176.1"/>
    <property type="molecule type" value="Genomic_DNA"/>
</dbReference>
<comment type="caution">
    <text evidence="5">The sequence shown here is derived from an EMBL/GenBank/DDBJ whole genome shotgun (WGS) entry which is preliminary data.</text>
</comment>
<dbReference type="CDD" id="cd00067">
    <property type="entry name" value="GAL4"/>
    <property type="match status" value="1"/>
</dbReference>
<dbReference type="InterPro" id="IPR036864">
    <property type="entry name" value="Zn2-C6_fun-type_DNA-bd_sf"/>
</dbReference>
<keyword evidence="1" id="KW-0479">Metal-binding</keyword>
<dbReference type="AlphaFoldDB" id="A0A420YH49"/>
<sequence length="713" mass="79854">MESEGRGSQDSDHQKPVQKRYQTLLPATDSTPIGAFTRSLLSEPRKLPPKRRLVLVACLRCRTKKEKCDGGRPSCGRCISKETECQYEVDDARTSRSSALRRKCDSLEEENTQLNELFCLLRKKPRAEAEDILSRLRNAEEPVSVLKTIKEAELLLPCSSPEYGSESAPERRKPQETEASAENLSAQAPAAAQIKVRASPWTAVARRGVVSDLISSFFAWDNLLLYSFVDRESFLKDMELGNPKEARYCSPFLVNAICATQCFNSVRAGKAGVMSGADLQHRFLQEAKELLALEAGRSSLTTAQGLALLFSISIYNVIDRPNLSYRYSYCEMLKKLNLEGRLSRIRNDPNYGGERQALARALWGFFIFERYVIGTDLSTANIDSWCLNRVFFSIVASGYFHAPSLSMPRVDVAGAFPDNLNSMSSVAPTPPLERADSFQSTGTVLDDRTYSPAGVHGYFDACADIAKLLYESMCHNADYSFDTGSAEDLRTRRGLYSKLTKLPKSWPAALRPEARLSPQSCLLSAFYNDVAISILRPLRPGIILEPSFESVKEVCLRHCESTVDLLDRYTQSWPEHHTFMMVWCAYNIACTLVLLLDDPATHGLLLRCCEFISQTTKDYPVSSYVLHGVQALAWALKVQLPPSVISYFEKTTNPIGEQELRDAPTGLTMPFHGDLRHSLRDHEKDWIFGTPKGMELGFLLAKWSERAVTSETE</sequence>
<dbReference type="PROSITE" id="PS00463">
    <property type="entry name" value="ZN2_CY6_FUNGAL_1"/>
    <property type="match status" value="1"/>
</dbReference>
<gene>
    <name evidence="5" type="ORF">DL546_007528</name>
</gene>
<dbReference type="Pfam" id="PF04082">
    <property type="entry name" value="Fungal_trans"/>
    <property type="match status" value="1"/>
</dbReference>
<dbReference type="STRING" id="177199.A0A420YH49"/>
<dbReference type="PANTHER" id="PTHR47256">
    <property type="entry name" value="ZN(II)2CYS6 TRANSCRIPTION FACTOR (EUROFUNG)-RELATED"/>
    <property type="match status" value="1"/>
</dbReference>
<dbReference type="PROSITE" id="PS50048">
    <property type="entry name" value="ZN2_CY6_FUNGAL_2"/>
    <property type="match status" value="1"/>
</dbReference>
<evidence type="ECO:0000313" key="5">
    <source>
        <dbReference type="EMBL" id="RKU47176.1"/>
    </source>
</evidence>
<keyword evidence="6" id="KW-1185">Reference proteome</keyword>
<dbReference type="Gene3D" id="4.10.240.10">
    <property type="entry name" value="Zn(2)-C6 fungal-type DNA-binding domain"/>
    <property type="match status" value="1"/>
</dbReference>
<feature type="domain" description="Zn(2)-C6 fungal-type" evidence="4">
    <location>
        <begin position="57"/>
        <end position="87"/>
    </location>
</feature>
<feature type="compositionally biased region" description="Basic and acidic residues" evidence="3">
    <location>
        <begin position="1"/>
        <end position="15"/>
    </location>
</feature>
<dbReference type="GO" id="GO:0008270">
    <property type="term" value="F:zinc ion binding"/>
    <property type="evidence" value="ECO:0007669"/>
    <property type="project" value="InterPro"/>
</dbReference>
<name>A0A420YH49_9PEZI</name>
<dbReference type="SMART" id="SM00066">
    <property type="entry name" value="GAL4"/>
    <property type="match status" value="1"/>
</dbReference>